<dbReference type="AlphaFoldDB" id="A0A7G9QQY5"/>
<dbReference type="InterPro" id="IPR012336">
    <property type="entry name" value="Thioredoxin-like_fold"/>
</dbReference>
<feature type="signal peptide" evidence="2">
    <location>
        <begin position="1"/>
        <end position="20"/>
    </location>
</feature>
<dbReference type="SUPFAM" id="SSF52833">
    <property type="entry name" value="Thioredoxin-like"/>
    <property type="match status" value="1"/>
</dbReference>
<dbReference type="InterPro" id="IPR013766">
    <property type="entry name" value="Thioredoxin_domain"/>
</dbReference>
<evidence type="ECO:0000256" key="1">
    <source>
        <dbReference type="ARBA" id="ARBA00022729"/>
    </source>
</evidence>
<evidence type="ECO:0000259" key="3">
    <source>
        <dbReference type="PROSITE" id="PS51352"/>
    </source>
</evidence>
<accession>A0A7G9QQY5</accession>
<evidence type="ECO:0000313" key="5">
    <source>
        <dbReference type="Proteomes" id="UP000515977"/>
    </source>
</evidence>
<dbReference type="PANTHER" id="PTHR35891">
    <property type="entry name" value="THIOL:DISULFIDE INTERCHANGE PROTEIN DSBA"/>
    <property type="match status" value="1"/>
</dbReference>
<dbReference type="InterPro" id="IPR050824">
    <property type="entry name" value="Thiol_disulfide_DsbA"/>
</dbReference>
<dbReference type="PANTHER" id="PTHR35891:SF2">
    <property type="entry name" value="THIOL:DISULFIDE INTERCHANGE PROTEIN DSBA"/>
    <property type="match status" value="1"/>
</dbReference>
<sequence>MTVSRHVLLLLALLPLAACKNDAPAPVTAADAAASATAIAPAKEASAEDPQRAAQAEAAVKAAAEAAAKAPPPVEGTDYVAIPNGQPFDTPPGKIEVVELFGYVCPFCAAVQPTVAAMKAKLPPDVHFVYVPAAFGGPWDNYAKAFYAADAMGLVDKTHDAMFRAIHIDNTLKGERGMDKPEDIAAFYANYGVDPNQFLSSMQSFAVAAKINRARQYMTDAFAGDQMQTPTFLIAGRYRVKGKTVDDMFRIINQLIVAERAKLAASAPAAAPAEPAPATGTEAPKP</sequence>
<organism evidence="4 5">
    <name type="scientific">Thermomonas brevis</name>
    <dbReference type="NCBI Taxonomy" id="215691"/>
    <lineage>
        <taxon>Bacteria</taxon>
        <taxon>Pseudomonadati</taxon>
        <taxon>Pseudomonadota</taxon>
        <taxon>Gammaproteobacteria</taxon>
        <taxon>Lysobacterales</taxon>
        <taxon>Lysobacteraceae</taxon>
        <taxon>Thermomonas</taxon>
    </lineage>
</organism>
<dbReference type="PROSITE" id="PS51352">
    <property type="entry name" value="THIOREDOXIN_2"/>
    <property type="match status" value="1"/>
</dbReference>
<protein>
    <submittedName>
        <fullName evidence="4">Thiol:disulfide interchange protein DsbA/DsbL</fullName>
    </submittedName>
</protein>
<dbReference type="CDD" id="cd03019">
    <property type="entry name" value="DsbA_DsbA"/>
    <property type="match status" value="1"/>
</dbReference>
<reference evidence="4 5" key="1">
    <citation type="submission" date="2020-08" db="EMBL/GenBank/DDBJ databases">
        <title>Genome sequence of Thermomonas brevis KACC 16975T.</title>
        <authorList>
            <person name="Hyun D.-W."/>
            <person name="Bae J.-W."/>
        </authorList>
    </citation>
    <scope>NUCLEOTIDE SEQUENCE [LARGE SCALE GENOMIC DNA]</scope>
    <source>
        <strain evidence="4 5">KACC 16975</strain>
    </source>
</reference>
<dbReference type="InterPro" id="IPR036249">
    <property type="entry name" value="Thioredoxin-like_sf"/>
</dbReference>
<proteinExistence type="predicted"/>
<keyword evidence="1 2" id="KW-0732">Signal</keyword>
<dbReference type="InterPro" id="IPR023205">
    <property type="entry name" value="DsbA/DsbL"/>
</dbReference>
<evidence type="ECO:0000256" key="2">
    <source>
        <dbReference type="SAM" id="SignalP"/>
    </source>
</evidence>
<name>A0A7G9QQY5_9GAMM</name>
<dbReference type="KEGG" id="tbv:H9L17_11210"/>
<dbReference type="Pfam" id="PF13462">
    <property type="entry name" value="Thioredoxin_4"/>
    <property type="match status" value="1"/>
</dbReference>
<gene>
    <name evidence="4" type="ORF">H9L17_11210</name>
</gene>
<feature type="chain" id="PRO_5028815247" evidence="2">
    <location>
        <begin position="21"/>
        <end position="286"/>
    </location>
</feature>
<dbReference type="Gene3D" id="3.40.30.10">
    <property type="entry name" value="Glutaredoxin"/>
    <property type="match status" value="1"/>
</dbReference>
<dbReference type="EMBL" id="CP060711">
    <property type="protein sequence ID" value="QNN45760.1"/>
    <property type="molecule type" value="Genomic_DNA"/>
</dbReference>
<evidence type="ECO:0000313" key="4">
    <source>
        <dbReference type="EMBL" id="QNN45760.1"/>
    </source>
</evidence>
<keyword evidence="5" id="KW-1185">Reference proteome</keyword>
<feature type="domain" description="Thioredoxin" evidence="3">
    <location>
        <begin position="60"/>
        <end position="257"/>
    </location>
</feature>
<dbReference type="Proteomes" id="UP000515977">
    <property type="component" value="Chromosome"/>
</dbReference>